<dbReference type="EMBL" id="JARZFX010000017">
    <property type="protein sequence ID" value="MEC5425655.1"/>
    <property type="molecule type" value="Genomic_DNA"/>
</dbReference>
<protein>
    <submittedName>
        <fullName evidence="1">DUF3231 family protein</fullName>
    </submittedName>
</protein>
<proteinExistence type="predicted"/>
<dbReference type="InterPro" id="IPR012347">
    <property type="entry name" value="Ferritin-like"/>
</dbReference>
<sequence length="340" mass="38024">MESNNKAVLTSSELANIWGGYMNASLNVAVLSYYKEIVEDEEILPVVNYAFNFSQDQVNKLSTILKNENHPVPHGFTNEDVNLNAPKLYTDIYLLQNSLTLGTLGLNACAMAIGSSTREDIYTYFSNALQEFNELHRMARAVALSKGVYTRPPSIPTTEEVDYVKKQNFLSGWFGDRRPLLAVEISHLFSNIGRNTLGAATLTGFTQVTQSKEVKSYLKRGIEIAKKHVTIFSEVLEDSNVSVPMGSDAMVTDSHGISPFSDKLIMFHTTGMISQGIGFYGFAISTSSRRDLSAHYARLSAEIVLYSEDGINIMIDNEWLEEPPRMIDRDELANTYKRKE</sequence>
<accession>A0ABU6KL95</accession>
<dbReference type="Pfam" id="PF11553">
    <property type="entry name" value="DUF3231"/>
    <property type="match status" value="2"/>
</dbReference>
<dbReference type="Proteomes" id="UP001335737">
    <property type="component" value="Unassembled WGS sequence"/>
</dbReference>
<dbReference type="RefSeq" id="WP_327609189.1">
    <property type="nucleotide sequence ID" value="NZ_JARZFX010000017.1"/>
</dbReference>
<evidence type="ECO:0000313" key="1">
    <source>
        <dbReference type="EMBL" id="MEC5425655.1"/>
    </source>
</evidence>
<keyword evidence="2" id="KW-1185">Reference proteome</keyword>
<comment type="caution">
    <text evidence="1">The sequence shown here is derived from an EMBL/GenBank/DDBJ whole genome shotgun (WGS) entry which is preliminary data.</text>
</comment>
<dbReference type="Gene3D" id="1.20.1260.10">
    <property type="match status" value="2"/>
</dbReference>
<organism evidence="1 2">
    <name type="scientific">Virgibacillus tibetensis</name>
    <dbReference type="NCBI Taxonomy" id="3042313"/>
    <lineage>
        <taxon>Bacteria</taxon>
        <taxon>Bacillati</taxon>
        <taxon>Bacillota</taxon>
        <taxon>Bacilli</taxon>
        <taxon>Bacillales</taxon>
        <taxon>Bacillaceae</taxon>
        <taxon>Virgibacillus</taxon>
    </lineage>
</organism>
<evidence type="ECO:0000313" key="2">
    <source>
        <dbReference type="Proteomes" id="UP001335737"/>
    </source>
</evidence>
<gene>
    <name evidence="1" type="ORF">QGM71_19430</name>
</gene>
<dbReference type="InterPro" id="IPR021617">
    <property type="entry name" value="DUF3231"/>
</dbReference>
<name>A0ABU6KL95_9BACI</name>
<reference evidence="1 2" key="1">
    <citation type="journal article" date="2024" name="Int. J. Syst. Evol. Microbiol.">
        <title>Virgibacillus tibetensis sp. nov., isolated from salt lake on the Tibetan Plateau of China.</title>
        <authorList>
            <person name="Phurbu D."/>
            <person name="Liu Z.-X."/>
            <person name="Wang R."/>
            <person name="Zheng Y.-Y."/>
            <person name="Liu H.-C."/>
            <person name="Zhou Y.-G."/>
            <person name="Yu Y.-J."/>
            <person name="Li A.-H."/>
        </authorList>
    </citation>
    <scope>NUCLEOTIDE SEQUENCE [LARGE SCALE GENOMIC DNA]</scope>
    <source>
        <strain evidence="1 2">C22-A2</strain>
    </source>
</reference>